<protein>
    <submittedName>
        <fullName evidence="1">Uncharacterized protein</fullName>
    </submittedName>
</protein>
<dbReference type="AlphaFoldDB" id="A0A344LX84"/>
<name>A0A344LX84_9FLAO</name>
<evidence type="ECO:0000313" key="2">
    <source>
        <dbReference type="Proteomes" id="UP000251561"/>
    </source>
</evidence>
<dbReference type="InterPro" id="IPR011050">
    <property type="entry name" value="Pectin_lyase_fold/virulence"/>
</dbReference>
<dbReference type="Proteomes" id="UP000251561">
    <property type="component" value="Chromosome"/>
</dbReference>
<dbReference type="SUPFAM" id="SSF51126">
    <property type="entry name" value="Pectin lyase-like"/>
    <property type="match status" value="1"/>
</dbReference>
<keyword evidence="2" id="KW-1185">Reference proteome</keyword>
<dbReference type="RefSeq" id="WP_113679437.1">
    <property type="nucleotide sequence ID" value="NZ_CP030261.1"/>
</dbReference>
<proteinExistence type="predicted"/>
<sequence>MKHLIYFLFFSTAVFSQNYQYALDEAPVKTPETPGVNNQLEEIEYFKAYLLPITQKATIQSALDKYGAVRLEKGDYSGVNIVMKSNQKLYGHASLNKISNITIAAGSTGVVLESLLPADQTITLQSGGVISYCTFKSIKWATLVGTNVTLENNSFINFMGPIRIDCSQSGYIRNSKIIKHQSQGGSNMLVLKGNSSTPSYGNVSLHTNFLTPHGNTTDIDGLRSLTFVGLDAEGWNLTGEGNKAMIAAANIGDVKITDFNGANSYSAVRTPSFDIDAANVFFLDKSMNFPTDALSVRANMFVVNGGGTYIRKSGTVTGFDLQANLNATNTVRYNGVDQTSAMTNSTTINTVSSAILGTKFTPWSRPSWETLPNPLGANWKAERAGKPDQTSYIQNLINTKGVAELPEGVFYIGSTLKLPIDSNHGIVGQGTGKTVIVGLTDDFPLISLTGGQDANFILSYLTLQGGSIGIYSSQDFGTQHMSYQNIKFVVFRNQNYGIQLKQIRGFDNNFLDNLGFVDCNIGFFQNPLTPYANDIDTSSFVDKTMFYKNQFINCTTAVSMMATRADNLDAWVDCKFDGGKTALALGGQNAPLAANCDFTNYTGVNVITSNVFSLYNSNLYNNRVTGSTINSISTNIEGCQFLDSTPPFSPVLFNPLNNHIVNSTITGNVVTDIPANKGYGLESAVYVNSTFLSNPALSKLLVNVKAGVPTVIINTNSNSYPQLLVTQ</sequence>
<dbReference type="OrthoDB" id="1286432at2"/>
<accession>A0A344LX84</accession>
<evidence type="ECO:0000313" key="1">
    <source>
        <dbReference type="EMBL" id="AXB58526.1"/>
    </source>
</evidence>
<organism evidence="1 2">
    <name type="scientific">Flavobacterium fluviale</name>
    <dbReference type="NCBI Taxonomy" id="2249356"/>
    <lineage>
        <taxon>Bacteria</taxon>
        <taxon>Pseudomonadati</taxon>
        <taxon>Bacteroidota</taxon>
        <taxon>Flavobacteriia</taxon>
        <taxon>Flavobacteriales</taxon>
        <taxon>Flavobacteriaceae</taxon>
        <taxon>Flavobacterium</taxon>
    </lineage>
</organism>
<dbReference type="InterPro" id="IPR006626">
    <property type="entry name" value="PbH1"/>
</dbReference>
<dbReference type="EMBL" id="CP030261">
    <property type="protein sequence ID" value="AXB58526.1"/>
    <property type="molecule type" value="Genomic_DNA"/>
</dbReference>
<dbReference type="KEGG" id="ffl:HYN86_18795"/>
<reference evidence="1 2" key="1">
    <citation type="submission" date="2018-06" db="EMBL/GenBank/DDBJ databases">
        <title>Genome sequencing of Flavobacterium.</title>
        <authorList>
            <person name="Baek M.-G."/>
            <person name="Yi H."/>
        </authorList>
    </citation>
    <scope>NUCLEOTIDE SEQUENCE [LARGE SCALE GENOMIC DNA]</scope>
    <source>
        <strain evidence="1 2">HYN0086</strain>
    </source>
</reference>
<gene>
    <name evidence="1" type="ORF">HYN86_18795</name>
</gene>
<dbReference type="SMART" id="SM00710">
    <property type="entry name" value="PbH1"/>
    <property type="match status" value="5"/>
</dbReference>